<sequence>MAKIPDQIDKYKIEELVATGGMGAVFKGIHPTLKRPVILKKLTLRGNATITERFKREARILMDFRNDNIVDVQDHFVQGRSHYIVMEYVDGQSLKDLLDEQRYLDSCTAAYILLYTAKALKYAHSKGVVHRDIKPGNILISRTGEIKLADFGIASSTAGDFEDDTLTTEGMTLGTPAYMAPEQFENSRTVDYRADLYSLGVMMYETLTGLKPFPGSFSPETVRRIQKGKYKPPGRINPSIAKPLRRIINSLIKPRPRSRCRDIDKVIKRLEAWLARYSMDDVRARLCAMIEEQAPPPVSRKRGTSRKLYITAGIILLAAAAVVFSICRISGLHRLLFYPSRYGRLEFTIENPAGGAGFIPQTTMFIDDGKDIPRVDSAVRYLRRKSEYRSLPVILEAGRYRAKTIIGNEIIWSSFELSPAADSNEMRSITIDAFETEAAPISIDWSINNSVTGADIRSEARVEVYNEGSYVPVDTTEIYSGAVYSFRITADGYREQEWVLRINNDQKVLRFQAELIPQNGEEQK</sequence>
<evidence type="ECO:0000313" key="8">
    <source>
        <dbReference type="Proteomes" id="UP001221217"/>
    </source>
</evidence>
<dbReference type="InterPro" id="IPR000719">
    <property type="entry name" value="Prot_kinase_dom"/>
</dbReference>
<comment type="caution">
    <text evidence="7">The sequence shown here is derived from an EMBL/GenBank/DDBJ whole genome shotgun (WGS) entry which is preliminary data.</text>
</comment>
<evidence type="ECO:0000256" key="5">
    <source>
        <dbReference type="SAM" id="Phobius"/>
    </source>
</evidence>
<dbReference type="InterPro" id="IPR008271">
    <property type="entry name" value="Ser/Thr_kinase_AS"/>
</dbReference>
<dbReference type="InterPro" id="IPR011009">
    <property type="entry name" value="Kinase-like_dom_sf"/>
</dbReference>
<dbReference type="PROSITE" id="PS00108">
    <property type="entry name" value="PROTEIN_KINASE_ST"/>
    <property type="match status" value="1"/>
</dbReference>
<dbReference type="PANTHER" id="PTHR43289:SF6">
    <property type="entry name" value="SERINE_THREONINE-PROTEIN KINASE NEKL-3"/>
    <property type="match status" value="1"/>
</dbReference>
<organism evidence="7 8">
    <name type="scientific">Candidatus Thalassospirochaeta sargassi</name>
    <dbReference type="NCBI Taxonomy" id="3119039"/>
    <lineage>
        <taxon>Bacteria</taxon>
        <taxon>Pseudomonadati</taxon>
        <taxon>Spirochaetota</taxon>
        <taxon>Spirochaetia</taxon>
        <taxon>Spirochaetales</taxon>
        <taxon>Spirochaetaceae</taxon>
        <taxon>Candidatus Thalassospirochaeta</taxon>
    </lineage>
</organism>
<feature type="domain" description="Protein kinase" evidence="6">
    <location>
        <begin position="11"/>
        <end position="274"/>
    </location>
</feature>
<dbReference type="PROSITE" id="PS50011">
    <property type="entry name" value="PROTEIN_KINASE_DOM"/>
    <property type="match status" value="1"/>
</dbReference>
<dbReference type="AlphaFoldDB" id="A0AAJ1IAK3"/>
<dbReference type="EMBL" id="JAQQAL010000009">
    <property type="protein sequence ID" value="MDC7225704.1"/>
    <property type="molecule type" value="Genomic_DNA"/>
</dbReference>
<dbReference type="SMART" id="SM00220">
    <property type="entry name" value="S_TKc"/>
    <property type="match status" value="1"/>
</dbReference>
<evidence type="ECO:0000256" key="3">
    <source>
        <dbReference type="ARBA" id="ARBA00022777"/>
    </source>
</evidence>
<dbReference type="Pfam" id="PF00069">
    <property type="entry name" value="Pkinase"/>
    <property type="match status" value="1"/>
</dbReference>
<keyword evidence="1" id="KW-0808">Transferase</keyword>
<reference evidence="7 8" key="1">
    <citation type="submission" date="2022-12" db="EMBL/GenBank/DDBJ databases">
        <title>Metagenome assembled genome from gulf of manar.</title>
        <authorList>
            <person name="Kohli P."/>
            <person name="Pk S."/>
            <person name="Venkata Ramana C."/>
            <person name="Sasikala C."/>
        </authorList>
    </citation>
    <scope>NUCLEOTIDE SEQUENCE [LARGE SCALE GENOMIC DNA]</scope>
    <source>
        <strain evidence="7">JB008</strain>
    </source>
</reference>
<keyword evidence="3 7" id="KW-0418">Kinase</keyword>
<evidence type="ECO:0000259" key="6">
    <source>
        <dbReference type="PROSITE" id="PS50011"/>
    </source>
</evidence>
<dbReference type="Gene3D" id="3.30.200.20">
    <property type="entry name" value="Phosphorylase Kinase, domain 1"/>
    <property type="match status" value="1"/>
</dbReference>
<dbReference type="GO" id="GO:0004674">
    <property type="term" value="F:protein serine/threonine kinase activity"/>
    <property type="evidence" value="ECO:0007669"/>
    <property type="project" value="TreeGrafter"/>
</dbReference>
<keyword evidence="5" id="KW-0472">Membrane</keyword>
<evidence type="ECO:0000256" key="1">
    <source>
        <dbReference type="ARBA" id="ARBA00022679"/>
    </source>
</evidence>
<keyword evidence="5" id="KW-0812">Transmembrane</keyword>
<keyword evidence="2" id="KW-0547">Nucleotide-binding</keyword>
<name>A0AAJ1IAK3_9SPIO</name>
<dbReference type="Gene3D" id="1.10.510.10">
    <property type="entry name" value="Transferase(Phosphotransferase) domain 1"/>
    <property type="match status" value="1"/>
</dbReference>
<keyword evidence="5" id="KW-1133">Transmembrane helix</keyword>
<accession>A0AAJ1IAK3</accession>
<keyword evidence="4" id="KW-0067">ATP-binding</keyword>
<dbReference type="CDD" id="cd14014">
    <property type="entry name" value="STKc_PknB_like"/>
    <property type="match status" value="1"/>
</dbReference>
<evidence type="ECO:0000313" key="7">
    <source>
        <dbReference type="EMBL" id="MDC7225704.1"/>
    </source>
</evidence>
<evidence type="ECO:0000256" key="4">
    <source>
        <dbReference type="ARBA" id="ARBA00022840"/>
    </source>
</evidence>
<gene>
    <name evidence="7" type="ORF">PQJ61_02945</name>
</gene>
<dbReference type="Proteomes" id="UP001221217">
    <property type="component" value="Unassembled WGS sequence"/>
</dbReference>
<dbReference type="GO" id="GO:0005524">
    <property type="term" value="F:ATP binding"/>
    <property type="evidence" value="ECO:0007669"/>
    <property type="project" value="UniProtKB-KW"/>
</dbReference>
<proteinExistence type="predicted"/>
<protein>
    <submittedName>
        <fullName evidence="7">Serine/threonine-protein kinase</fullName>
    </submittedName>
</protein>
<dbReference type="SUPFAM" id="SSF56112">
    <property type="entry name" value="Protein kinase-like (PK-like)"/>
    <property type="match status" value="1"/>
</dbReference>
<dbReference type="PANTHER" id="PTHR43289">
    <property type="entry name" value="MITOGEN-ACTIVATED PROTEIN KINASE KINASE KINASE 20-RELATED"/>
    <property type="match status" value="1"/>
</dbReference>
<feature type="transmembrane region" description="Helical" evidence="5">
    <location>
        <begin position="308"/>
        <end position="326"/>
    </location>
</feature>
<evidence type="ECO:0000256" key="2">
    <source>
        <dbReference type="ARBA" id="ARBA00022741"/>
    </source>
</evidence>